<dbReference type="InterPro" id="IPR027417">
    <property type="entry name" value="P-loop_NTPase"/>
</dbReference>
<evidence type="ECO:0000313" key="2">
    <source>
        <dbReference type="EMBL" id="QNP68349.1"/>
    </source>
</evidence>
<dbReference type="Pfam" id="PF00196">
    <property type="entry name" value="GerE"/>
    <property type="match status" value="1"/>
</dbReference>
<dbReference type="InterPro" id="IPR000792">
    <property type="entry name" value="Tscrpt_reg_LuxR_C"/>
</dbReference>
<dbReference type="CDD" id="cd06170">
    <property type="entry name" value="LuxR_C_like"/>
    <property type="match status" value="1"/>
</dbReference>
<keyword evidence="3" id="KW-1185">Reference proteome</keyword>
<reference evidence="2 3" key="1">
    <citation type="submission" date="2020-08" db="EMBL/GenBank/DDBJ databases">
        <title>A novel species.</title>
        <authorList>
            <person name="Gao J."/>
        </authorList>
    </citation>
    <scope>NUCLEOTIDE SEQUENCE [LARGE SCALE GENOMIC DNA]</scope>
    <source>
        <strain evidence="2 3">CRXT-G-22</strain>
    </source>
</reference>
<dbReference type="Gene3D" id="1.10.10.10">
    <property type="entry name" value="Winged helix-like DNA-binding domain superfamily/Winged helix DNA-binding domain"/>
    <property type="match status" value="1"/>
</dbReference>
<proteinExistence type="predicted"/>
<dbReference type="Pfam" id="PF13191">
    <property type="entry name" value="AAA_16"/>
    <property type="match status" value="1"/>
</dbReference>
<dbReference type="InterPro" id="IPR036388">
    <property type="entry name" value="WH-like_DNA-bd_sf"/>
</dbReference>
<dbReference type="RefSeq" id="WP_187745391.1">
    <property type="nucleotide sequence ID" value="NZ_CP060828.1"/>
</dbReference>
<dbReference type="Proteomes" id="UP000516052">
    <property type="component" value="Chromosome"/>
</dbReference>
<dbReference type="SMART" id="SM00421">
    <property type="entry name" value="HTH_LUXR"/>
    <property type="match status" value="1"/>
</dbReference>
<gene>
    <name evidence="2" type="ORF">IAG44_01920</name>
</gene>
<dbReference type="AlphaFoldDB" id="A0A7H0I6D3"/>
<dbReference type="EMBL" id="CP060828">
    <property type="protein sequence ID" value="QNP68349.1"/>
    <property type="molecule type" value="Genomic_DNA"/>
</dbReference>
<protein>
    <submittedName>
        <fullName evidence="2">Helix-turn-helix domain-containing protein</fullName>
    </submittedName>
</protein>
<sequence length="926" mass="99452">MRELREAVIGRDDDIRTVADALGATGDTARVLLLTAGAGMGKTTVLDRAHHAAARSGAAIVRLAPHGEDDDPHATVVTTGHGLSLIDPDHCLATLPAAEWARLRTAARSSGTAGLAAFSEALSLAARQLPLALVVDGVHRMPAPAADALGLLLRVFRPRGVPVVMAGRPQPAVDTRLTAAADTVLTLPPLRRADVAALVDVHLTRRFGRPADPGVADAVQRALGTLAGNPRAVLAVLATLDGDDLLDVDGRLHLTRADTHLRLATDDAFPLGFGRPHDPPYSGLVETAIVTARVLDHADVHVDDAFRMAPSAGARALEHALDRLITDRILTVDPQGRLSFAVPALAATLRALPVRRDVQGNSARYVTRLARRLGPEATGRGYPRLADRVAASGPRVDDTLAVPLLLAAAREDARTNWPRAARAYAAALGRLTPHDRRTPDVLHEATTLSLRHGDHAGLLALGDPLLALLDTERPAETDTAAGAWVWAALHEHRSLWDDDTDPRRRPALERRPAVTALAALGGPYGIGPLPPAPLLHAPRHSPGTPLPSPAELRLLTAAVGSRAELLRARENLPPDALDERACDRLRDAAAYGDLAGALAAVLGHRYVTAPDSIAARYRDMVRDYLAGDWEAALTTARRIEVHSRTRATAGAPHTARALAAEIHCMRGDVAHARAWLDPVPDSHPHPLAARARLAVRYWSGHEDEALDGAWRDARQARKNGLLAGVERLLLHILALAALDGRTHIRRQTLEELEALHEEAATPMTWEALLLARGITHHDADSALAAHHAIQRRGDAHLSVLSSLCLTHTADTPRPWLAEAVQRVHTLGLGRPFRLAVQRAAHRRGIPVPRFRPARRELTEPDIRLIRMVSDGASNRQIAAELACSPKTVEQRLAHLFQRTASRSRTELAALWLNGTLTEGLEAAART</sequence>
<dbReference type="SUPFAM" id="SSF46894">
    <property type="entry name" value="C-terminal effector domain of the bipartite response regulators"/>
    <property type="match status" value="1"/>
</dbReference>
<dbReference type="InterPro" id="IPR041664">
    <property type="entry name" value="AAA_16"/>
</dbReference>
<evidence type="ECO:0000313" key="3">
    <source>
        <dbReference type="Proteomes" id="UP000516052"/>
    </source>
</evidence>
<dbReference type="PRINTS" id="PR00038">
    <property type="entry name" value="HTHLUXR"/>
</dbReference>
<dbReference type="GO" id="GO:0006355">
    <property type="term" value="P:regulation of DNA-templated transcription"/>
    <property type="evidence" value="ECO:0007669"/>
    <property type="project" value="InterPro"/>
</dbReference>
<dbReference type="GO" id="GO:0003677">
    <property type="term" value="F:DNA binding"/>
    <property type="evidence" value="ECO:0007669"/>
    <property type="project" value="InterPro"/>
</dbReference>
<dbReference type="InterPro" id="IPR016032">
    <property type="entry name" value="Sig_transdc_resp-reg_C-effctor"/>
</dbReference>
<accession>A0A7H0I6D3</accession>
<dbReference type="KEGG" id="sroi:IAG44_01920"/>
<name>A0A7H0I6D3_9ACTN</name>
<organism evidence="2 3">
    <name type="scientific">Streptomyces roseirectus</name>
    <dbReference type="NCBI Taxonomy" id="2768066"/>
    <lineage>
        <taxon>Bacteria</taxon>
        <taxon>Bacillati</taxon>
        <taxon>Actinomycetota</taxon>
        <taxon>Actinomycetes</taxon>
        <taxon>Kitasatosporales</taxon>
        <taxon>Streptomycetaceae</taxon>
        <taxon>Streptomyces</taxon>
    </lineage>
</organism>
<evidence type="ECO:0000259" key="1">
    <source>
        <dbReference type="PROSITE" id="PS00622"/>
    </source>
</evidence>
<dbReference type="PROSITE" id="PS00622">
    <property type="entry name" value="HTH_LUXR_1"/>
    <property type="match status" value="1"/>
</dbReference>
<dbReference type="SUPFAM" id="SSF52540">
    <property type="entry name" value="P-loop containing nucleoside triphosphate hydrolases"/>
    <property type="match status" value="1"/>
</dbReference>
<feature type="domain" description="HTH luxR-type" evidence="1">
    <location>
        <begin position="871"/>
        <end position="898"/>
    </location>
</feature>